<sequence>MKGVVVSLQEFVSLLFLVALAVGLGGAVFRMLGRRKLRCLGKRCRRRCAQCGLWEEIRPEEPKFGHCSHCGGVTRRGRTRKLG</sequence>
<name>A0A934RWE8_9BACT</name>
<keyword evidence="1" id="KW-1133">Transmembrane helix</keyword>
<protein>
    <submittedName>
        <fullName evidence="2">Uncharacterized protein</fullName>
    </submittedName>
</protein>
<dbReference type="Proteomes" id="UP000604083">
    <property type="component" value="Unassembled WGS sequence"/>
</dbReference>
<keyword evidence="1" id="KW-0812">Transmembrane</keyword>
<comment type="caution">
    <text evidence="2">The sequence shown here is derived from an EMBL/GenBank/DDBJ whole genome shotgun (WGS) entry which is preliminary data.</text>
</comment>
<reference evidence="2" key="1">
    <citation type="submission" date="2021-01" db="EMBL/GenBank/DDBJ databases">
        <title>Modified the classification status of verrucomicrobia.</title>
        <authorList>
            <person name="Feng X."/>
        </authorList>
    </citation>
    <scope>NUCLEOTIDE SEQUENCE</scope>
    <source>
        <strain evidence="2">KCTC 12986</strain>
    </source>
</reference>
<dbReference type="RefSeq" id="WP_200392830.1">
    <property type="nucleotide sequence ID" value="NZ_JAENIO010000051.1"/>
</dbReference>
<keyword evidence="1" id="KW-0472">Membrane</keyword>
<evidence type="ECO:0000256" key="1">
    <source>
        <dbReference type="SAM" id="Phobius"/>
    </source>
</evidence>
<proteinExistence type="predicted"/>
<evidence type="ECO:0000313" key="3">
    <source>
        <dbReference type="Proteomes" id="UP000604083"/>
    </source>
</evidence>
<accession>A0A934RWE8</accession>
<dbReference type="AlphaFoldDB" id="A0A934RWE8"/>
<evidence type="ECO:0000313" key="2">
    <source>
        <dbReference type="EMBL" id="MBK1835395.1"/>
    </source>
</evidence>
<organism evidence="2 3">
    <name type="scientific">Roseibacillus ishigakijimensis</name>
    <dbReference type="NCBI Taxonomy" id="454146"/>
    <lineage>
        <taxon>Bacteria</taxon>
        <taxon>Pseudomonadati</taxon>
        <taxon>Verrucomicrobiota</taxon>
        <taxon>Verrucomicrobiia</taxon>
        <taxon>Verrucomicrobiales</taxon>
        <taxon>Verrucomicrobiaceae</taxon>
        <taxon>Roseibacillus</taxon>
    </lineage>
</organism>
<gene>
    <name evidence="2" type="ORF">JIN78_15100</name>
</gene>
<feature type="transmembrane region" description="Helical" evidence="1">
    <location>
        <begin position="12"/>
        <end position="33"/>
    </location>
</feature>
<dbReference type="EMBL" id="JAENIO010000051">
    <property type="protein sequence ID" value="MBK1835395.1"/>
    <property type="molecule type" value="Genomic_DNA"/>
</dbReference>
<keyword evidence="3" id="KW-1185">Reference proteome</keyword>